<evidence type="ECO:0000313" key="2">
    <source>
        <dbReference type="Proteomes" id="UP001165575"/>
    </source>
</evidence>
<sequence>MVSISGYAEFFIPPDKKVIVSSADIAWNDAATSNRSTGGSANHSGQFDIAGVGEASLEVYEYSKGVCSYRNVTLPNGCECVSMFNIEA</sequence>
<gene>
    <name evidence="1" type="ORF">NQF89_00880</name>
</gene>
<protein>
    <submittedName>
        <fullName evidence="1">Uncharacterized protein</fullName>
    </submittedName>
</protein>
<keyword evidence="2" id="KW-1185">Reference proteome</keyword>
<proteinExistence type="predicted"/>
<name>A0ABT3WJ82_9PROT</name>
<dbReference type="EMBL" id="JANIDX010000001">
    <property type="protein sequence ID" value="MCX5618983.1"/>
    <property type="molecule type" value="Genomic_DNA"/>
</dbReference>
<reference evidence="1 2" key="1">
    <citation type="submission" date="2022-07" db="EMBL/GenBank/DDBJ databases">
        <title>Bombella genomes.</title>
        <authorList>
            <person name="Harer L."/>
            <person name="Styblova S."/>
            <person name="Ehrmann M."/>
        </authorList>
    </citation>
    <scope>NUCLEOTIDE SEQUENCE [LARGE SCALE GENOMIC DNA]</scope>
    <source>
        <strain evidence="1 2">TMW 2.2556</strain>
    </source>
</reference>
<evidence type="ECO:0000313" key="1">
    <source>
        <dbReference type="EMBL" id="MCX5618983.1"/>
    </source>
</evidence>
<organism evidence="1 2">
    <name type="scientific">Bombella pollinis</name>
    <dbReference type="NCBI Taxonomy" id="2967337"/>
    <lineage>
        <taxon>Bacteria</taxon>
        <taxon>Pseudomonadati</taxon>
        <taxon>Pseudomonadota</taxon>
        <taxon>Alphaproteobacteria</taxon>
        <taxon>Acetobacterales</taxon>
        <taxon>Acetobacteraceae</taxon>
        <taxon>Bombella</taxon>
    </lineage>
</organism>
<dbReference type="Proteomes" id="UP001165575">
    <property type="component" value="Unassembled WGS sequence"/>
</dbReference>
<accession>A0ABT3WJ82</accession>
<comment type="caution">
    <text evidence="1">The sequence shown here is derived from an EMBL/GenBank/DDBJ whole genome shotgun (WGS) entry which is preliminary data.</text>
</comment>
<dbReference type="RefSeq" id="WP_155572616.1">
    <property type="nucleotide sequence ID" value="NZ_JANIDX010000001.1"/>
</dbReference>